<dbReference type="Pfam" id="PF12059">
    <property type="entry name" value="DUF3540"/>
    <property type="match status" value="1"/>
</dbReference>
<dbReference type="RefSeq" id="WP_086073094.1">
    <property type="nucleotide sequence ID" value="NZ_CP021109.1"/>
</dbReference>
<dbReference type="InterPro" id="IPR021927">
    <property type="entry name" value="DUF3540"/>
</dbReference>
<proteinExistence type="predicted"/>
<accession>A0A1W6Z368</accession>
<dbReference type="AlphaFoldDB" id="A0A1W6Z368"/>
<evidence type="ECO:0008006" key="3">
    <source>
        <dbReference type="Google" id="ProtNLM"/>
    </source>
</evidence>
<dbReference type="Proteomes" id="UP000194139">
    <property type="component" value="Chromosome"/>
</dbReference>
<protein>
    <recommendedName>
        <fullName evidence="3">DUF3540 domain-containing protein</fullName>
    </recommendedName>
</protein>
<organism evidence="1 2">
    <name type="scientific">Bordetella genomosp. 9</name>
    <dbReference type="NCBI Taxonomy" id="1416803"/>
    <lineage>
        <taxon>Bacteria</taxon>
        <taxon>Pseudomonadati</taxon>
        <taxon>Pseudomonadota</taxon>
        <taxon>Betaproteobacteria</taxon>
        <taxon>Burkholderiales</taxon>
        <taxon>Alcaligenaceae</taxon>
        <taxon>Bordetella</taxon>
    </lineage>
</organism>
<evidence type="ECO:0000313" key="2">
    <source>
        <dbReference type="Proteomes" id="UP000194139"/>
    </source>
</evidence>
<name>A0A1W6Z368_9BORD</name>
<evidence type="ECO:0000313" key="1">
    <source>
        <dbReference type="EMBL" id="ARP87825.1"/>
    </source>
</evidence>
<reference evidence="1 2" key="1">
    <citation type="submission" date="2017-05" db="EMBL/GenBank/DDBJ databases">
        <title>Complete and WGS of Bordetella genogroups.</title>
        <authorList>
            <person name="Spilker T."/>
            <person name="LiPuma J."/>
        </authorList>
    </citation>
    <scope>NUCLEOTIDE SEQUENCE [LARGE SCALE GENOMIC DNA]</scope>
    <source>
        <strain evidence="1 2">AU17164</strain>
    </source>
</reference>
<gene>
    <name evidence="1" type="ORF">CAL13_17600</name>
</gene>
<keyword evidence="2" id="KW-1185">Reference proteome</keyword>
<dbReference type="EMBL" id="CP021109">
    <property type="protein sequence ID" value="ARP87825.1"/>
    <property type="molecule type" value="Genomic_DNA"/>
</dbReference>
<sequence length="219" mass="23662">MNAATAARRLPAYDPVHLIGRVIAHEEGDGYCVDCDGFAWRARRAASCLLVPQPGDVVLISGPDAGRVYLIAVLEQADAGHTRLEVAGDAVLAATAGSLALESAKEVALQGREAVRIETGEMSVRARETRCVAERMRYVATELQATVGATRLVGKSYEAVLDRLQLMSRLSFRTTEEIEQVRAGTLDYQAEQAARVHAEYTLVTGGELVKVDARQIHMG</sequence>